<proteinExistence type="predicted"/>
<accession>A0A2J7Q7P5</accession>
<dbReference type="PANTHER" id="PTHR46060">
    <property type="entry name" value="MARINER MOS1 TRANSPOSASE-LIKE PROTEIN"/>
    <property type="match status" value="1"/>
</dbReference>
<dbReference type="Proteomes" id="UP000235965">
    <property type="component" value="Unassembled WGS sequence"/>
</dbReference>
<evidence type="ECO:0008006" key="4">
    <source>
        <dbReference type="Google" id="ProtNLM"/>
    </source>
</evidence>
<evidence type="ECO:0000313" key="3">
    <source>
        <dbReference type="Proteomes" id="UP000235965"/>
    </source>
</evidence>
<name>A0A2J7Q7P5_9NEOP</name>
<dbReference type="STRING" id="105785.A0A2J7Q7P5"/>
<dbReference type="GO" id="GO:0003676">
    <property type="term" value="F:nucleic acid binding"/>
    <property type="evidence" value="ECO:0007669"/>
    <property type="project" value="InterPro"/>
</dbReference>
<evidence type="ECO:0000256" key="1">
    <source>
        <dbReference type="SAM" id="Coils"/>
    </source>
</evidence>
<dbReference type="InParanoid" id="A0A2J7Q7P5"/>
<sequence>QVHAQMEEEGKKTFAQEYTRIFEAFYKAYVHEEELMKENEMLQTQVKTNTDKVAVAGKLAAADKEIIDQLKDEINQARRMVDSAHAREENSQQVIENLRHQINQLNAEIEQRARLGLDQLEESGSAKKDKENFLREREEHLMHEVEILRGQLASALTVQEDLKRKNSAIDVRCNELTQELENQTNEINKELRVKEHLEQELKMLSTSLQDKDSEATNLKHQLSQAELNIGKLEANVKDLKTVNAPYYVDVLERLRKRVIHVRKDIAANWRLHHDNVLSHTSLLVREFLAKHHVATLLQPPYSPDLAPADFFLFPRIKTALKGRRFESIQAIQAAVTTALNEVPVEAFEGAYRAWESWWKKCVDAHGQYFEEYCHVLGV</sequence>
<evidence type="ECO:0000313" key="2">
    <source>
        <dbReference type="EMBL" id="PNF24604.1"/>
    </source>
</evidence>
<dbReference type="OrthoDB" id="264785at2759"/>
<feature type="coiled-coil region" evidence="1">
    <location>
        <begin position="60"/>
        <end position="115"/>
    </location>
</feature>
<comment type="caution">
    <text evidence="2">The sequence shown here is derived from an EMBL/GenBank/DDBJ whole genome shotgun (WGS) entry which is preliminary data.</text>
</comment>
<dbReference type="Gene3D" id="3.30.420.10">
    <property type="entry name" value="Ribonuclease H-like superfamily/Ribonuclease H"/>
    <property type="match status" value="1"/>
</dbReference>
<gene>
    <name evidence="2" type="ORF">B7P43_G03080</name>
</gene>
<dbReference type="InterPro" id="IPR036397">
    <property type="entry name" value="RNaseH_sf"/>
</dbReference>
<dbReference type="EMBL" id="NEVH01017441">
    <property type="protein sequence ID" value="PNF24604.1"/>
    <property type="molecule type" value="Genomic_DNA"/>
</dbReference>
<feature type="non-terminal residue" evidence="2">
    <location>
        <position position="1"/>
    </location>
</feature>
<dbReference type="InterPro" id="IPR052709">
    <property type="entry name" value="Transposase-MT_Hybrid"/>
</dbReference>
<dbReference type="PANTHER" id="PTHR46060:SF1">
    <property type="entry name" value="MARINER MOS1 TRANSPOSASE-LIKE PROTEIN"/>
    <property type="match status" value="1"/>
</dbReference>
<feature type="coiled-coil region" evidence="1">
    <location>
        <begin position="159"/>
        <end position="242"/>
    </location>
</feature>
<reference evidence="2 3" key="1">
    <citation type="submission" date="2017-12" db="EMBL/GenBank/DDBJ databases">
        <title>Hemimetabolous genomes reveal molecular basis of termite eusociality.</title>
        <authorList>
            <person name="Harrison M.C."/>
            <person name="Jongepier E."/>
            <person name="Robertson H.M."/>
            <person name="Arning N."/>
            <person name="Bitard-Feildel T."/>
            <person name="Chao H."/>
            <person name="Childers C.P."/>
            <person name="Dinh H."/>
            <person name="Doddapaneni H."/>
            <person name="Dugan S."/>
            <person name="Gowin J."/>
            <person name="Greiner C."/>
            <person name="Han Y."/>
            <person name="Hu H."/>
            <person name="Hughes D.S.T."/>
            <person name="Huylmans A.-K."/>
            <person name="Kemena C."/>
            <person name="Kremer L.P.M."/>
            <person name="Lee S.L."/>
            <person name="Lopez-Ezquerra A."/>
            <person name="Mallet L."/>
            <person name="Monroy-Kuhn J.M."/>
            <person name="Moser A."/>
            <person name="Murali S.C."/>
            <person name="Muzny D.M."/>
            <person name="Otani S."/>
            <person name="Piulachs M.-D."/>
            <person name="Poelchau M."/>
            <person name="Qu J."/>
            <person name="Schaub F."/>
            <person name="Wada-Katsumata A."/>
            <person name="Worley K.C."/>
            <person name="Xie Q."/>
            <person name="Ylla G."/>
            <person name="Poulsen M."/>
            <person name="Gibbs R.A."/>
            <person name="Schal C."/>
            <person name="Richards S."/>
            <person name="Belles X."/>
            <person name="Korb J."/>
            <person name="Bornberg-Bauer E."/>
        </authorList>
    </citation>
    <scope>NUCLEOTIDE SEQUENCE [LARGE SCALE GENOMIC DNA]</scope>
    <source>
        <tissue evidence="2">Whole body</tissue>
    </source>
</reference>
<keyword evidence="3" id="KW-1185">Reference proteome</keyword>
<protein>
    <recommendedName>
        <fullName evidence="4">Tc1-like transposase DDE domain-containing protein</fullName>
    </recommendedName>
</protein>
<dbReference type="AlphaFoldDB" id="A0A2J7Q7P5"/>
<organism evidence="2 3">
    <name type="scientific">Cryptotermes secundus</name>
    <dbReference type="NCBI Taxonomy" id="105785"/>
    <lineage>
        <taxon>Eukaryota</taxon>
        <taxon>Metazoa</taxon>
        <taxon>Ecdysozoa</taxon>
        <taxon>Arthropoda</taxon>
        <taxon>Hexapoda</taxon>
        <taxon>Insecta</taxon>
        <taxon>Pterygota</taxon>
        <taxon>Neoptera</taxon>
        <taxon>Polyneoptera</taxon>
        <taxon>Dictyoptera</taxon>
        <taxon>Blattodea</taxon>
        <taxon>Blattoidea</taxon>
        <taxon>Termitoidae</taxon>
        <taxon>Kalotermitidae</taxon>
        <taxon>Cryptotermitinae</taxon>
        <taxon>Cryptotermes</taxon>
    </lineage>
</organism>
<keyword evidence="1" id="KW-0175">Coiled coil</keyword>